<name>A0A1G7UDR2_9FLAO</name>
<sequence>MKRIEKIKILKAIVALLLFIGIPILLFYLGVVVPEYCACDETMYEGQKGIDIWGDMVYFAMLKVRILLRHFFSFLRW</sequence>
<proteinExistence type="predicted"/>
<accession>A0A1G7UDR2</accession>
<dbReference type="STRING" id="454006.SAMN05421825_3410"/>
<protein>
    <submittedName>
        <fullName evidence="1">Uncharacterized protein</fullName>
    </submittedName>
</protein>
<reference evidence="2" key="1">
    <citation type="submission" date="2016-10" db="EMBL/GenBank/DDBJ databases">
        <authorList>
            <person name="Varghese N."/>
            <person name="Submissions S."/>
        </authorList>
    </citation>
    <scope>NUCLEOTIDE SEQUENCE [LARGE SCALE GENOMIC DNA]</scope>
    <source>
        <strain evidence="2">DSM 19684</strain>
    </source>
</reference>
<keyword evidence="2" id="KW-1185">Reference proteome</keyword>
<gene>
    <name evidence="1" type="ORF">SAMN05421825_3410</name>
</gene>
<evidence type="ECO:0000313" key="2">
    <source>
        <dbReference type="Proteomes" id="UP000199203"/>
    </source>
</evidence>
<dbReference type="EMBL" id="FNBH01000004">
    <property type="protein sequence ID" value="SDG45726.1"/>
    <property type="molecule type" value="Genomic_DNA"/>
</dbReference>
<organism evidence="1 2">
    <name type="scientific">Epilithonimonas hungarica</name>
    <dbReference type="NCBI Taxonomy" id="454006"/>
    <lineage>
        <taxon>Bacteria</taxon>
        <taxon>Pseudomonadati</taxon>
        <taxon>Bacteroidota</taxon>
        <taxon>Flavobacteriia</taxon>
        <taxon>Flavobacteriales</taxon>
        <taxon>Weeksellaceae</taxon>
        <taxon>Chryseobacterium group</taxon>
        <taxon>Epilithonimonas</taxon>
    </lineage>
</organism>
<evidence type="ECO:0000313" key="1">
    <source>
        <dbReference type="EMBL" id="SDG45726.1"/>
    </source>
</evidence>
<dbReference type="RefSeq" id="WP_089874620.1">
    <property type="nucleotide sequence ID" value="NZ_FNBH01000004.1"/>
</dbReference>
<dbReference type="AlphaFoldDB" id="A0A1G7UDR2"/>
<dbReference type="Proteomes" id="UP000199203">
    <property type="component" value="Unassembled WGS sequence"/>
</dbReference>